<dbReference type="AlphaFoldDB" id="A0ABD5Y089"/>
<feature type="compositionally biased region" description="Low complexity" evidence="1">
    <location>
        <begin position="151"/>
        <end position="166"/>
    </location>
</feature>
<dbReference type="EMBL" id="JBHSZG010000008">
    <property type="protein sequence ID" value="MFC7137829.1"/>
    <property type="molecule type" value="Genomic_DNA"/>
</dbReference>
<gene>
    <name evidence="2" type="ORF">ACFQRB_18060</name>
</gene>
<organism evidence="2 3">
    <name type="scientific">Halobaculum litoreum</name>
    <dbReference type="NCBI Taxonomy" id="3031998"/>
    <lineage>
        <taxon>Archaea</taxon>
        <taxon>Methanobacteriati</taxon>
        <taxon>Methanobacteriota</taxon>
        <taxon>Stenosarchaea group</taxon>
        <taxon>Halobacteria</taxon>
        <taxon>Halobacteriales</taxon>
        <taxon>Haloferacaceae</taxon>
        <taxon>Halobaculum</taxon>
    </lineage>
</organism>
<evidence type="ECO:0000313" key="3">
    <source>
        <dbReference type="Proteomes" id="UP001596368"/>
    </source>
</evidence>
<sequence length="194" mass="20420">MPGRDDDVAALALGLEEDVVFRMTMELGDLAGVAREEPAVAAAIRDGATREELAARDDAGPFLEALDGFLDEFGHRAPGEIDWSRPRYREDPSPLLHTVAGTLRSSTEGEHRRLAARLAGAAEAARESLVADAHPSCARSSTDSRACTAAGSRRGSCRSSRSPGCSTACAGSRSLRGGNSPTPARSPRRTRCGC</sequence>
<dbReference type="Proteomes" id="UP001596368">
    <property type="component" value="Unassembled WGS sequence"/>
</dbReference>
<keyword evidence="3" id="KW-1185">Reference proteome</keyword>
<evidence type="ECO:0000256" key="1">
    <source>
        <dbReference type="SAM" id="MobiDB-lite"/>
    </source>
</evidence>
<feature type="region of interest" description="Disordered" evidence="1">
    <location>
        <begin position="149"/>
        <end position="194"/>
    </location>
</feature>
<evidence type="ECO:0000313" key="2">
    <source>
        <dbReference type="EMBL" id="MFC7137829.1"/>
    </source>
</evidence>
<comment type="caution">
    <text evidence="2">The sequence shown here is derived from an EMBL/GenBank/DDBJ whole genome shotgun (WGS) entry which is preliminary data.</text>
</comment>
<accession>A0ABD5Y089</accession>
<proteinExistence type="predicted"/>
<name>A0ABD5Y089_9EURY</name>
<reference evidence="2 3" key="1">
    <citation type="journal article" date="2019" name="Int. J. Syst. Evol. Microbiol.">
        <title>The Global Catalogue of Microorganisms (GCM) 10K type strain sequencing project: providing services to taxonomists for standard genome sequencing and annotation.</title>
        <authorList>
            <consortium name="The Broad Institute Genomics Platform"/>
            <consortium name="The Broad Institute Genome Sequencing Center for Infectious Disease"/>
            <person name="Wu L."/>
            <person name="Ma J."/>
        </authorList>
    </citation>
    <scope>NUCLEOTIDE SEQUENCE [LARGE SCALE GENOMIC DNA]</scope>
    <source>
        <strain evidence="2 3">DT92</strain>
    </source>
</reference>
<protein>
    <submittedName>
        <fullName evidence="2">Uncharacterized protein</fullName>
    </submittedName>
</protein>